<gene>
    <name evidence="1" type="ORF">CDAR_546361</name>
</gene>
<organism evidence="1 2">
    <name type="scientific">Caerostris darwini</name>
    <dbReference type="NCBI Taxonomy" id="1538125"/>
    <lineage>
        <taxon>Eukaryota</taxon>
        <taxon>Metazoa</taxon>
        <taxon>Ecdysozoa</taxon>
        <taxon>Arthropoda</taxon>
        <taxon>Chelicerata</taxon>
        <taxon>Arachnida</taxon>
        <taxon>Araneae</taxon>
        <taxon>Araneomorphae</taxon>
        <taxon>Entelegynae</taxon>
        <taxon>Araneoidea</taxon>
        <taxon>Araneidae</taxon>
        <taxon>Caerostris</taxon>
    </lineage>
</organism>
<dbReference type="EMBL" id="BPLQ01006393">
    <property type="protein sequence ID" value="GIY22052.1"/>
    <property type="molecule type" value="Genomic_DNA"/>
</dbReference>
<keyword evidence="2" id="KW-1185">Reference proteome</keyword>
<dbReference type="Proteomes" id="UP001054837">
    <property type="component" value="Unassembled WGS sequence"/>
</dbReference>
<reference evidence="1 2" key="1">
    <citation type="submission" date="2021-06" db="EMBL/GenBank/DDBJ databases">
        <title>Caerostris darwini draft genome.</title>
        <authorList>
            <person name="Kono N."/>
            <person name="Arakawa K."/>
        </authorList>
    </citation>
    <scope>NUCLEOTIDE SEQUENCE [LARGE SCALE GENOMIC DNA]</scope>
</reference>
<name>A0AAV4RNK6_9ARAC</name>
<sequence>MWASVVSRPLAADVHINDKAVRAFPVKVFLFSSEIYGSLRIVVLDRFLQRALKDRWLHKQKTVDKNSPIALGNAIKSDITVDGAILRKSFPFPE</sequence>
<evidence type="ECO:0000313" key="2">
    <source>
        <dbReference type="Proteomes" id="UP001054837"/>
    </source>
</evidence>
<proteinExistence type="predicted"/>
<dbReference type="AlphaFoldDB" id="A0AAV4RNK6"/>
<accession>A0AAV4RNK6</accession>
<protein>
    <submittedName>
        <fullName evidence="1">Uncharacterized protein</fullName>
    </submittedName>
</protein>
<evidence type="ECO:0000313" key="1">
    <source>
        <dbReference type="EMBL" id="GIY22052.1"/>
    </source>
</evidence>
<comment type="caution">
    <text evidence="1">The sequence shown here is derived from an EMBL/GenBank/DDBJ whole genome shotgun (WGS) entry which is preliminary data.</text>
</comment>